<name>A0A1G2K7P6_9BACT</name>
<dbReference type="GO" id="GO:0030313">
    <property type="term" value="C:cell envelope"/>
    <property type="evidence" value="ECO:0007669"/>
    <property type="project" value="UniProtKB-SubCell"/>
</dbReference>
<dbReference type="Pfam" id="PF08534">
    <property type="entry name" value="Redoxin"/>
    <property type="match status" value="1"/>
</dbReference>
<dbReference type="Proteomes" id="UP000178574">
    <property type="component" value="Unassembled WGS sequence"/>
</dbReference>
<accession>A0A1G2K7P6</accession>
<organism evidence="5 6">
    <name type="scientific">Candidatus Sungbacteria bacterium RIFCSPHIGHO2_01_FULL_50_25</name>
    <dbReference type="NCBI Taxonomy" id="1802265"/>
    <lineage>
        <taxon>Bacteria</taxon>
        <taxon>Candidatus Sungiibacteriota</taxon>
    </lineage>
</organism>
<proteinExistence type="predicted"/>
<keyword evidence="3" id="KW-1133">Transmembrane helix</keyword>
<feature type="domain" description="Thioredoxin" evidence="4">
    <location>
        <begin position="40"/>
        <end position="179"/>
    </location>
</feature>
<evidence type="ECO:0000313" key="5">
    <source>
        <dbReference type="EMBL" id="OGZ95452.1"/>
    </source>
</evidence>
<dbReference type="PROSITE" id="PS00194">
    <property type="entry name" value="THIOREDOXIN_1"/>
    <property type="match status" value="1"/>
</dbReference>
<dbReference type="AlphaFoldDB" id="A0A1G2K7P6"/>
<keyword evidence="3" id="KW-0812">Transmembrane</keyword>
<dbReference type="SUPFAM" id="SSF52833">
    <property type="entry name" value="Thioredoxin-like"/>
    <property type="match status" value="1"/>
</dbReference>
<dbReference type="InterPro" id="IPR013766">
    <property type="entry name" value="Thioredoxin_domain"/>
</dbReference>
<dbReference type="InterPro" id="IPR017937">
    <property type="entry name" value="Thioredoxin_CS"/>
</dbReference>
<dbReference type="InterPro" id="IPR036249">
    <property type="entry name" value="Thioredoxin-like_sf"/>
</dbReference>
<reference evidence="5 6" key="1">
    <citation type="journal article" date="2016" name="Nat. Commun.">
        <title>Thousands of microbial genomes shed light on interconnected biogeochemical processes in an aquifer system.</title>
        <authorList>
            <person name="Anantharaman K."/>
            <person name="Brown C.T."/>
            <person name="Hug L.A."/>
            <person name="Sharon I."/>
            <person name="Castelle C.J."/>
            <person name="Probst A.J."/>
            <person name="Thomas B.C."/>
            <person name="Singh A."/>
            <person name="Wilkins M.J."/>
            <person name="Karaoz U."/>
            <person name="Brodie E.L."/>
            <person name="Williams K.H."/>
            <person name="Hubbard S.S."/>
            <person name="Banfield J.F."/>
        </authorList>
    </citation>
    <scope>NUCLEOTIDE SEQUENCE [LARGE SCALE GENOMIC DNA]</scope>
</reference>
<dbReference type="Gene3D" id="3.40.30.10">
    <property type="entry name" value="Glutaredoxin"/>
    <property type="match status" value="1"/>
</dbReference>
<dbReference type="EMBL" id="MHQD01000033">
    <property type="protein sequence ID" value="OGZ95452.1"/>
    <property type="molecule type" value="Genomic_DNA"/>
</dbReference>
<dbReference type="GO" id="GO:0016491">
    <property type="term" value="F:oxidoreductase activity"/>
    <property type="evidence" value="ECO:0007669"/>
    <property type="project" value="InterPro"/>
</dbReference>
<dbReference type="CDD" id="cd02966">
    <property type="entry name" value="TlpA_like_family"/>
    <property type="match status" value="1"/>
</dbReference>
<comment type="subcellular location">
    <subcellularLocation>
        <location evidence="1">Cell envelope</location>
    </subcellularLocation>
</comment>
<evidence type="ECO:0000256" key="1">
    <source>
        <dbReference type="ARBA" id="ARBA00004196"/>
    </source>
</evidence>
<sequence length="180" mass="20417">MNRTKTITGIVIVILLGIGGFFFWYSKGTADKSVHGALQERSAEAVFALTLADFNGNPVRLADFKGKNIIVNVWASWCPYCREELSYFESVQGEYGEKLVILAANHGEKPETAERYLNETALGRNLIYLLDSNDSLYKTIQGFSMPETIFIDKQGAIRFHKRGPMNREEIRWRAQDIFGI</sequence>
<keyword evidence="3" id="KW-0472">Membrane</keyword>
<evidence type="ECO:0000256" key="3">
    <source>
        <dbReference type="SAM" id="Phobius"/>
    </source>
</evidence>
<evidence type="ECO:0000313" key="6">
    <source>
        <dbReference type="Proteomes" id="UP000178574"/>
    </source>
</evidence>
<dbReference type="InterPro" id="IPR013740">
    <property type="entry name" value="Redoxin"/>
</dbReference>
<dbReference type="PROSITE" id="PS51352">
    <property type="entry name" value="THIOREDOXIN_2"/>
    <property type="match status" value="1"/>
</dbReference>
<dbReference type="InterPro" id="IPR050553">
    <property type="entry name" value="Thioredoxin_ResA/DsbE_sf"/>
</dbReference>
<protein>
    <recommendedName>
        <fullName evidence="4">Thioredoxin domain-containing protein</fullName>
    </recommendedName>
</protein>
<dbReference type="PANTHER" id="PTHR42852:SF13">
    <property type="entry name" value="PROTEIN DIPZ"/>
    <property type="match status" value="1"/>
</dbReference>
<evidence type="ECO:0000256" key="2">
    <source>
        <dbReference type="ARBA" id="ARBA00022748"/>
    </source>
</evidence>
<dbReference type="GO" id="GO:0017004">
    <property type="term" value="P:cytochrome complex assembly"/>
    <property type="evidence" value="ECO:0007669"/>
    <property type="project" value="UniProtKB-KW"/>
</dbReference>
<dbReference type="PANTHER" id="PTHR42852">
    <property type="entry name" value="THIOL:DISULFIDE INTERCHANGE PROTEIN DSBE"/>
    <property type="match status" value="1"/>
</dbReference>
<keyword evidence="2" id="KW-0201">Cytochrome c-type biogenesis</keyword>
<comment type="caution">
    <text evidence="5">The sequence shown here is derived from an EMBL/GenBank/DDBJ whole genome shotgun (WGS) entry which is preliminary data.</text>
</comment>
<evidence type="ECO:0000259" key="4">
    <source>
        <dbReference type="PROSITE" id="PS51352"/>
    </source>
</evidence>
<feature type="transmembrane region" description="Helical" evidence="3">
    <location>
        <begin position="6"/>
        <end position="25"/>
    </location>
</feature>
<gene>
    <name evidence="5" type="ORF">A2847_02425</name>
</gene>